<evidence type="ECO:0008006" key="4">
    <source>
        <dbReference type="Google" id="ProtNLM"/>
    </source>
</evidence>
<dbReference type="PIRSF" id="PIRSF029792">
    <property type="entry name" value="Pro_racemase"/>
    <property type="match status" value="1"/>
</dbReference>
<dbReference type="AlphaFoldDB" id="A0A0K2B1W8"/>
<dbReference type="Proteomes" id="UP000061018">
    <property type="component" value="Chromosome"/>
</dbReference>
<dbReference type="InterPro" id="IPR008794">
    <property type="entry name" value="Pro_racemase_fam"/>
</dbReference>
<evidence type="ECO:0000313" key="3">
    <source>
        <dbReference type="Proteomes" id="UP000061018"/>
    </source>
</evidence>
<gene>
    <name evidence="2" type="ORF">SAM23877_6335</name>
</gene>
<dbReference type="PANTHER" id="PTHR33442">
    <property type="entry name" value="TRANS-3-HYDROXY-L-PROLINE DEHYDRATASE"/>
    <property type="match status" value="1"/>
</dbReference>
<dbReference type="EMBL" id="CP012382">
    <property type="protein sequence ID" value="AKZ59380.1"/>
    <property type="molecule type" value="Genomic_DNA"/>
</dbReference>
<comment type="similarity">
    <text evidence="1">Belongs to the proline racemase family.</text>
</comment>
<dbReference type="STRING" id="1889.SAM40697_5689"/>
<dbReference type="GO" id="GO:0047580">
    <property type="term" value="F:4-hydroxyproline epimerase activity"/>
    <property type="evidence" value="ECO:0007669"/>
    <property type="project" value="TreeGrafter"/>
</dbReference>
<evidence type="ECO:0000256" key="1">
    <source>
        <dbReference type="ARBA" id="ARBA00007529"/>
    </source>
</evidence>
<dbReference type="KEGG" id="samb:SAM23877_6335"/>
<dbReference type="FunFam" id="3.10.310.10:FF:000003">
    <property type="entry name" value="Proline racemase"/>
    <property type="match status" value="1"/>
</dbReference>
<evidence type="ECO:0000313" key="2">
    <source>
        <dbReference type="EMBL" id="AKZ59380.1"/>
    </source>
</evidence>
<dbReference type="FunFam" id="3.10.310.10:FF:000005">
    <property type="entry name" value="Proline racemase"/>
    <property type="match status" value="1"/>
</dbReference>
<dbReference type="Gene3D" id="3.10.310.10">
    <property type="entry name" value="Diaminopimelate Epimerase, Chain A, domain 1"/>
    <property type="match status" value="2"/>
</dbReference>
<sequence length="333" mass="35922">MRSRLVLHAVDSHTEGMPTRVVTGGVGTIPGATMNERRLYFREHRDDVKRLLMNEPRGHAAMSGAILQPPTRPDCDWGVVYIEVSGYLPMCGHGTIGVATVLVETGMVEVVEPVTTIRLDTPAGVVVAEVAVEGGAARAVTLRNVPSFAAGLDREVTLPDGRTVRYDLAYGGNFYAILPLERLGLPFDRSRKDEILAAGLALMAAVNDAEEPVHPEDPSIRGCHHVQVTAPDATARHSRHAMVIHPGWFDRSPCGTGTSARMAQLHARGELPPHTEFVNESFIGTRFTGRLLGTTEVGGRPAVLPSFTGRAWITGTAQYLLDPEDPFPAGFVL</sequence>
<organism evidence="2 3">
    <name type="scientific">Streptomyces ambofaciens (strain ATCC 23877 / 3486 / DSM 40053 / JCM 4204 / NBRC 12836 / NRRL B-2516)</name>
    <dbReference type="NCBI Taxonomy" id="278992"/>
    <lineage>
        <taxon>Bacteria</taxon>
        <taxon>Bacillati</taxon>
        <taxon>Actinomycetota</taxon>
        <taxon>Actinomycetes</taxon>
        <taxon>Kitasatosporales</taxon>
        <taxon>Streptomycetaceae</taxon>
        <taxon>Streptomyces</taxon>
    </lineage>
</organism>
<dbReference type="RefSeq" id="WP_053139837.1">
    <property type="nucleotide sequence ID" value="NZ_CP012382.1"/>
</dbReference>
<dbReference type="SFLD" id="SFLDS00028">
    <property type="entry name" value="Proline_Racemase"/>
    <property type="match status" value="1"/>
</dbReference>
<name>A0A0K2B1W8_STRA7</name>
<dbReference type="Pfam" id="PF05544">
    <property type="entry name" value="Pro_racemase"/>
    <property type="match status" value="1"/>
</dbReference>
<protein>
    <recommendedName>
        <fullName evidence="4">Proline racemase</fullName>
    </recommendedName>
</protein>
<dbReference type="PANTHER" id="PTHR33442:SF5">
    <property type="entry name" value="BIFUNCTIONAL TRANS-3-HYDROXY-L-PROLINE DEHYDRATASE_2-EPIMERASE"/>
    <property type="match status" value="1"/>
</dbReference>
<dbReference type="SUPFAM" id="SSF54506">
    <property type="entry name" value="Diaminopimelate epimerase-like"/>
    <property type="match status" value="1"/>
</dbReference>
<proteinExistence type="inferred from homology"/>
<accession>A0A0K2B1W8</accession>
<reference evidence="3" key="1">
    <citation type="journal article" date="2015" name="J. Biotechnol.">
        <title>Complete genome sequence of Streptomyces ambofaciens ATCC 23877, the spiramycin producer.</title>
        <authorList>
            <person name="Thibessard A."/>
            <person name="Haas D."/>
            <person name="Gerbaud C."/>
            <person name="Aigle B."/>
            <person name="Lautru S."/>
            <person name="Pernodet J.L."/>
            <person name="Leblond P."/>
        </authorList>
    </citation>
    <scope>NUCLEOTIDE SEQUENCE [LARGE SCALE GENOMIC DNA]</scope>
    <source>
        <strain evidence="3">ATCC 23877 / 3486 / DSM 40053 / JCM 4204 / NBRC 12836 / NRRL B-2516</strain>
    </source>
</reference>